<sequence length="361" mass="40426">MLNRNLGSKFRVEISAYATTGVFSPPTTLRNVLSLIQDYPSMVKQVNGGKGAPVRIDIEELSSLDARFALQGRLRGLNSVYNEAINKLEDMKVADKEFKDWEKTKLWDDEQQQQIDEYFTKLRKAFSSMKHAISSMDKMKGPNQSHFDQAFRNYGAGKENIPNRYMRELASLTHHVENIPFYWLPYTTASTHYIHWGSINCSPPGTEPVHVGYVASSPRGFGNGGNILCLDIEPEFESPEKYGGSPVSRLTGMTYVTPSKSTGFAYCAFCRLENATSVELVTGRNTCPPEMKLEYTGYLATNIKANSDSICMAEQPDDKIIDLHAKKDGSAGMIVPLWVKCDECDEGEEKARYISCVVCSR</sequence>
<comment type="caution">
    <text evidence="1">The sequence shown here is derived from an EMBL/GenBank/DDBJ whole genome shotgun (WGS) entry which is preliminary data.</text>
</comment>
<keyword evidence="2" id="KW-1185">Reference proteome</keyword>
<reference evidence="1" key="2">
    <citation type="submission" date="2020-06" db="EMBL/GenBank/DDBJ databases">
        <authorList>
            <person name="Sheffer M."/>
        </authorList>
    </citation>
    <scope>NUCLEOTIDE SEQUENCE</scope>
</reference>
<organism evidence="1 2">
    <name type="scientific">Argiope bruennichi</name>
    <name type="common">Wasp spider</name>
    <name type="synonym">Aranea bruennichi</name>
    <dbReference type="NCBI Taxonomy" id="94029"/>
    <lineage>
        <taxon>Eukaryota</taxon>
        <taxon>Metazoa</taxon>
        <taxon>Ecdysozoa</taxon>
        <taxon>Arthropoda</taxon>
        <taxon>Chelicerata</taxon>
        <taxon>Arachnida</taxon>
        <taxon>Araneae</taxon>
        <taxon>Araneomorphae</taxon>
        <taxon>Entelegynae</taxon>
        <taxon>Araneoidea</taxon>
        <taxon>Araneidae</taxon>
        <taxon>Argiope</taxon>
    </lineage>
</organism>
<reference evidence="1" key="1">
    <citation type="journal article" date="2020" name="bioRxiv">
        <title>Chromosome-level reference genome of the European wasp spider Argiope bruennichi: a resource for studies on range expansion and evolutionary adaptation.</title>
        <authorList>
            <person name="Sheffer M.M."/>
            <person name="Hoppe A."/>
            <person name="Krehenwinkel H."/>
            <person name="Uhl G."/>
            <person name="Kuss A.W."/>
            <person name="Jensen L."/>
            <person name="Jensen C."/>
            <person name="Gillespie R.G."/>
            <person name="Hoff K.J."/>
            <person name="Prost S."/>
        </authorList>
    </citation>
    <scope>NUCLEOTIDE SEQUENCE</scope>
</reference>
<dbReference type="Proteomes" id="UP000807504">
    <property type="component" value="Unassembled WGS sequence"/>
</dbReference>
<name>A0A8T0EAW1_ARGBR</name>
<dbReference type="AlphaFoldDB" id="A0A8T0EAW1"/>
<proteinExistence type="predicted"/>
<gene>
    <name evidence="1" type="ORF">HNY73_017409</name>
</gene>
<evidence type="ECO:0000313" key="1">
    <source>
        <dbReference type="EMBL" id="KAF8769800.1"/>
    </source>
</evidence>
<evidence type="ECO:0000313" key="2">
    <source>
        <dbReference type="Proteomes" id="UP000807504"/>
    </source>
</evidence>
<protein>
    <submittedName>
        <fullName evidence="1">Uncharacterized protein</fullName>
    </submittedName>
</protein>
<accession>A0A8T0EAW1</accession>
<dbReference type="EMBL" id="JABXBU010002228">
    <property type="protein sequence ID" value="KAF8769800.1"/>
    <property type="molecule type" value="Genomic_DNA"/>
</dbReference>